<reference evidence="1" key="1">
    <citation type="submission" date="2023-07" db="EMBL/GenBank/DDBJ databases">
        <title>Sorghum-associated microbial communities from plants grown in Nebraska, USA.</title>
        <authorList>
            <person name="Schachtman D."/>
        </authorList>
    </citation>
    <scope>NUCLEOTIDE SEQUENCE</scope>
    <source>
        <strain evidence="1">DS1061</strain>
    </source>
</reference>
<proteinExistence type="predicted"/>
<dbReference type="AlphaFoldDB" id="A0AB73IQV3"/>
<dbReference type="Proteomes" id="UP001229486">
    <property type="component" value="Unassembled WGS sequence"/>
</dbReference>
<organism evidence="1 2">
    <name type="scientific">Paraburkholderia caledonica</name>
    <dbReference type="NCBI Taxonomy" id="134536"/>
    <lineage>
        <taxon>Bacteria</taxon>
        <taxon>Pseudomonadati</taxon>
        <taxon>Pseudomonadota</taxon>
        <taxon>Betaproteobacteria</taxon>
        <taxon>Burkholderiales</taxon>
        <taxon>Burkholderiaceae</taxon>
        <taxon>Paraburkholderia</taxon>
    </lineage>
</organism>
<protein>
    <submittedName>
        <fullName evidence="1">Uncharacterized protein</fullName>
    </submittedName>
</protein>
<gene>
    <name evidence="1" type="ORF">J2793_007551</name>
</gene>
<name>A0AB73IQV3_9BURK</name>
<dbReference type="EMBL" id="JAURTK010000062">
    <property type="protein sequence ID" value="MDP9652076.1"/>
    <property type="molecule type" value="Genomic_DNA"/>
</dbReference>
<sequence length="70" mass="8106">MKVVFKKAEGHGGKKVWYDRSRSRSTGQRWRKYHVVALSLVVCSEGSLWRLVVGPWIIAFRFRGTKGARK</sequence>
<evidence type="ECO:0000313" key="1">
    <source>
        <dbReference type="EMBL" id="MDP9652076.1"/>
    </source>
</evidence>
<evidence type="ECO:0000313" key="2">
    <source>
        <dbReference type="Proteomes" id="UP001229486"/>
    </source>
</evidence>
<accession>A0AB73IQV3</accession>
<comment type="caution">
    <text evidence="1">The sequence shown here is derived from an EMBL/GenBank/DDBJ whole genome shotgun (WGS) entry which is preliminary data.</text>
</comment>